<dbReference type="InterPro" id="IPR050975">
    <property type="entry name" value="Sleep_regulator"/>
</dbReference>
<evidence type="ECO:0000256" key="9">
    <source>
        <dbReference type="SAM" id="SignalP"/>
    </source>
</evidence>
<dbReference type="GO" id="GO:0098552">
    <property type="term" value="C:side of membrane"/>
    <property type="evidence" value="ECO:0007669"/>
    <property type="project" value="UniProtKB-KW"/>
</dbReference>
<organism evidence="10 11">
    <name type="scientific">Popillia japonica</name>
    <name type="common">Japanese beetle</name>
    <dbReference type="NCBI Taxonomy" id="7064"/>
    <lineage>
        <taxon>Eukaryota</taxon>
        <taxon>Metazoa</taxon>
        <taxon>Ecdysozoa</taxon>
        <taxon>Arthropoda</taxon>
        <taxon>Hexapoda</taxon>
        <taxon>Insecta</taxon>
        <taxon>Pterygota</taxon>
        <taxon>Neoptera</taxon>
        <taxon>Endopterygota</taxon>
        <taxon>Coleoptera</taxon>
        <taxon>Polyphaga</taxon>
        <taxon>Scarabaeiformia</taxon>
        <taxon>Scarabaeidae</taxon>
        <taxon>Rutelinae</taxon>
        <taxon>Popillia</taxon>
    </lineage>
</organism>
<evidence type="ECO:0000256" key="4">
    <source>
        <dbReference type="ARBA" id="ARBA00022729"/>
    </source>
</evidence>
<evidence type="ECO:0000256" key="3">
    <source>
        <dbReference type="ARBA" id="ARBA00022692"/>
    </source>
</evidence>
<protein>
    <submittedName>
        <fullName evidence="10">Sleepless protein</fullName>
    </submittedName>
</protein>
<keyword evidence="3" id="KW-0812">Transmembrane</keyword>
<keyword evidence="2" id="KW-0336">GPI-anchor</keyword>
<keyword evidence="11" id="KW-1185">Reference proteome</keyword>
<accession>A0AAW1KHA0</accession>
<dbReference type="GO" id="GO:0030431">
    <property type="term" value="P:sleep"/>
    <property type="evidence" value="ECO:0007669"/>
    <property type="project" value="InterPro"/>
</dbReference>
<evidence type="ECO:0000313" key="11">
    <source>
        <dbReference type="Proteomes" id="UP001458880"/>
    </source>
</evidence>
<evidence type="ECO:0000256" key="1">
    <source>
        <dbReference type="ARBA" id="ARBA00004589"/>
    </source>
</evidence>
<dbReference type="PANTHER" id="PTHR33562">
    <property type="entry name" value="ATILLA, ISOFORM B-RELATED-RELATED"/>
    <property type="match status" value="1"/>
</dbReference>
<keyword evidence="5" id="KW-1133">Transmembrane helix</keyword>
<reference evidence="10 11" key="1">
    <citation type="journal article" date="2024" name="BMC Genomics">
        <title>De novo assembly and annotation of Popillia japonica's genome with initial clues to its potential as an invasive pest.</title>
        <authorList>
            <person name="Cucini C."/>
            <person name="Boschi S."/>
            <person name="Funari R."/>
            <person name="Cardaioli E."/>
            <person name="Iannotti N."/>
            <person name="Marturano G."/>
            <person name="Paoli F."/>
            <person name="Bruttini M."/>
            <person name="Carapelli A."/>
            <person name="Frati F."/>
            <person name="Nardi F."/>
        </authorList>
    </citation>
    <scope>NUCLEOTIDE SEQUENCE [LARGE SCALE GENOMIC DNA]</scope>
    <source>
        <strain evidence="10">DMR45628</strain>
    </source>
</reference>
<evidence type="ECO:0000313" key="10">
    <source>
        <dbReference type="EMBL" id="KAK9717661.1"/>
    </source>
</evidence>
<comment type="subcellular location">
    <subcellularLocation>
        <location evidence="1">Membrane</location>
        <topology evidence="1">Lipid-anchor</topology>
        <topology evidence="1">GPI-anchor</topology>
    </subcellularLocation>
</comment>
<feature type="chain" id="PRO_5043979653" evidence="9">
    <location>
        <begin position="20"/>
        <end position="156"/>
    </location>
</feature>
<evidence type="ECO:0000256" key="8">
    <source>
        <dbReference type="ARBA" id="ARBA00023288"/>
    </source>
</evidence>
<feature type="signal peptide" evidence="9">
    <location>
        <begin position="1"/>
        <end position="19"/>
    </location>
</feature>
<dbReference type="PANTHER" id="PTHR33562:SF2">
    <property type="entry name" value="PROTEIN QUIVER"/>
    <property type="match status" value="1"/>
</dbReference>
<evidence type="ECO:0000256" key="6">
    <source>
        <dbReference type="ARBA" id="ARBA00023136"/>
    </source>
</evidence>
<dbReference type="Pfam" id="PF17064">
    <property type="entry name" value="QVR"/>
    <property type="match status" value="1"/>
</dbReference>
<sequence length="156" mass="17673">MNSIWIYLLIFAVLETAEALRCWKCQSTNDKNCGDPFLKIPTNSRVTNFTTEIAAIVTCKQPILPFNHPKESIRAMCMKKVAVFGERKYYSRSCTFLPVDQIPSKKCPDHETNVPYDNVDHCDICGRDLCNGSEVQQSTACLGVLVITIYLLLFNK</sequence>
<dbReference type="GO" id="GO:0032222">
    <property type="term" value="P:regulation of synaptic transmission, cholinergic"/>
    <property type="evidence" value="ECO:0007669"/>
    <property type="project" value="InterPro"/>
</dbReference>
<dbReference type="AlphaFoldDB" id="A0AAW1KHA0"/>
<gene>
    <name evidence="10" type="ORF">QE152_g23631</name>
</gene>
<evidence type="ECO:0000256" key="5">
    <source>
        <dbReference type="ARBA" id="ARBA00022989"/>
    </source>
</evidence>
<keyword evidence="4 9" id="KW-0732">Signal</keyword>
<dbReference type="Proteomes" id="UP001458880">
    <property type="component" value="Unassembled WGS sequence"/>
</dbReference>
<comment type="caution">
    <text evidence="10">The sequence shown here is derived from an EMBL/GenBank/DDBJ whole genome shotgun (WGS) entry which is preliminary data.</text>
</comment>
<proteinExistence type="predicted"/>
<keyword evidence="8" id="KW-0449">Lipoprotein</keyword>
<dbReference type="EMBL" id="JASPKY010000237">
    <property type="protein sequence ID" value="KAK9717661.1"/>
    <property type="molecule type" value="Genomic_DNA"/>
</dbReference>
<name>A0AAW1KHA0_POPJA</name>
<evidence type="ECO:0000256" key="7">
    <source>
        <dbReference type="ARBA" id="ARBA00023180"/>
    </source>
</evidence>
<keyword evidence="6" id="KW-0472">Membrane</keyword>
<keyword evidence="7" id="KW-0325">Glycoprotein</keyword>
<dbReference type="InterPro" id="IPR031424">
    <property type="entry name" value="QVR-like"/>
</dbReference>
<evidence type="ECO:0000256" key="2">
    <source>
        <dbReference type="ARBA" id="ARBA00022622"/>
    </source>
</evidence>